<reference evidence="2 3" key="1">
    <citation type="journal article" date="2018" name="Nat. Biotechnol.">
        <title>A standardized bacterial taxonomy based on genome phylogeny substantially revises the tree of life.</title>
        <authorList>
            <person name="Parks D.H."/>
            <person name="Chuvochina M."/>
            <person name="Waite D.W."/>
            <person name="Rinke C."/>
            <person name="Skarshewski A."/>
            <person name="Chaumeil P.A."/>
            <person name="Hugenholtz P."/>
        </authorList>
    </citation>
    <scope>NUCLEOTIDE SEQUENCE [LARGE SCALE GENOMIC DNA]</scope>
    <source>
        <strain evidence="2">UBA8672</strain>
    </source>
</reference>
<proteinExistence type="predicted"/>
<accession>A0A3D5QBJ8</accession>
<dbReference type="Proteomes" id="UP000262325">
    <property type="component" value="Unassembled WGS sequence"/>
</dbReference>
<feature type="domain" description="Doubled CXXCH motif" evidence="1">
    <location>
        <begin position="24"/>
        <end position="43"/>
    </location>
</feature>
<dbReference type="SUPFAM" id="SSF48695">
    <property type="entry name" value="Multiheme cytochromes"/>
    <property type="match status" value="1"/>
</dbReference>
<name>A0A3D5QBJ8_FLESI</name>
<dbReference type="InterPro" id="IPR036280">
    <property type="entry name" value="Multihaem_cyt_sf"/>
</dbReference>
<evidence type="ECO:0000313" key="2">
    <source>
        <dbReference type="EMBL" id="HCW93030.1"/>
    </source>
</evidence>
<dbReference type="InterPro" id="IPR010177">
    <property type="entry name" value="Paired_CXXCH_1"/>
</dbReference>
<feature type="non-terminal residue" evidence="2">
    <location>
        <position position="43"/>
    </location>
</feature>
<comment type="caution">
    <text evidence="2">The sequence shown here is derived from an EMBL/GenBank/DDBJ whole genome shotgun (WGS) entry which is preliminary data.</text>
</comment>
<protein>
    <submittedName>
        <fullName evidence="2">Cytochrome C</fullName>
    </submittedName>
</protein>
<dbReference type="AlphaFoldDB" id="A0A3D5QBJ8"/>
<feature type="non-terminal residue" evidence="2">
    <location>
        <position position="1"/>
    </location>
</feature>
<dbReference type="Pfam" id="PF09699">
    <property type="entry name" value="Paired_CXXCH_1"/>
    <property type="match status" value="1"/>
</dbReference>
<sequence>PFSDTCLSCHKDLNNLLESMDYVHGPVAAGYCTICHSPHKSTN</sequence>
<evidence type="ECO:0000259" key="1">
    <source>
        <dbReference type="Pfam" id="PF09699"/>
    </source>
</evidence>
<dbReference type="Gene3D" id="1.10.720.180">
    <property type="match status" value="1"/>
</dbReference>
<dbReference type="EMBL" id="DPPF01000101">
    <property type="protein sequence ID" value="HCW93030.1"/>
    <property type="molecule type" value="Genomic_DNA"/>
</dbReference>
<organism evidence="2 3">
    <name type="scientific">Flexistipes sinusarabici</name>
    <dbReference type="NCBI Taxonomy" id="2352"/>
    <lineage>
        <taxon>Bacteria</taxon>
        <taxon>Pseudomonadati</taxon>
        <taxon>Deferribacterota</taxon>
        <taxon>Deferribacteres</taxon>
        <taxon>Deferribacterales</taxon>
        <taxon>Flexistipitaceae</taxon>
        <taxon>Flexistipes</taxon>
    </lineage>
</organism>
<gene>
    <name evidence="2" type="ORF">DHM44_05055</name>
</gene>
<evidence type="ECO:0000313" key="3">
    <source>
        <dbReference type="Proteomes" id="UP000262325"/>
    </source>
</evidence>
<dbReference type="NCBIfam" id="TIGR01905">
    <property type="entry name" value="paired_CXXCH_1"/>
    <property type="match status" value="1"/>
</dbReference>